<evidence type="ECO:0000313" key="11">
    <source>
        <dbReference type="Proteomes" id="UP000287166"/>
    </source>
</evidence>
<dbReference type="EMBL" id="BFAD01000001">
    <property type="protein sequence ID" value="GBE78535.1"/>
    <property type="molecule type" value="Genomic_DNA"/>
</dbReference>
<keyword evidence="6" id="KW-0539">Nucleus</keyword>
<organism evidence="10 11">
    <name type="scientific">Sparassis crispa</name>
    <dbReference type="NCBI Taxonomy" id="139825"/>
    <lineage>
        <taxon>Eukaryota</taxon>
        <taxon>Fungi</taxon>
        <taxon>Dikarya</taxon>
        <taxon>Basidiomycota</taxon>
        <taxon>Agaricomycotina</taxon>
        <taxon>Agaricomycetes</taxon>
        <taxon>Polyporales</taxon>
        <taxon>Sparassidaceae</taxon>
        <taxon>Sparassis</taxon>
    </lineage>
</organism>
<dbReference type="GO" id="GO:0006357">
    <property type="term" value="P:regulation of transcription by RNA polymerase II"/>
    <property type="evidence" value="ECO:0007669"/>
    <property type="project" value="InterPro"/>
</dbReference>
<keyword evidence="5" id="KW-0804">Transcription</keyword>
<evidence type="ECO:0000256" key="1">
    <source>
        <dbReference type="ARBA" id="ARBA00004123"/>
    </source>
</evidence>
<feature type="compositionally biased region" description="Low complexity" evidence="8">
    <location>
        <begin position="421"/>
        <end position="437"/>
    </location>
</feature>
<evidence type="ECO:0000256" key="8">
    <source>
        <dbReference type="SAM" id="MobiDB-lite"/>
    </source>
</evidence>
<reference evidence="10 11" key="1">
    <citation type="journal article" date="2018" name="Sci. Rep.">
        <title>Genome sequence of the cauliflower mushroom Sparassis crispa (Hanabiratake) and its association with beneficial usage.</title>
        <authorList>
            <person name="Kiyama R."/>
            <person name="Furutani Y."/>
            <person name="Kawaguchi K."/>
            <person name="Nakanishi T."/>
        </authorList>
    </citation>
    <scope>NUCLEOTIDE SEQUENCE [LARGE SCALE GENOMIC DNA]</scope>
</reference>
<gene>
    <name evidence="10" type="ORF">SCP_0114240</name>
</gene>
<name>A0A401G8P1_9APHY</name>
<sequence length="614" mass="65695">MQKRPRDSSLQFATSGFPSKIVRDNSEKIREMTAVFETLLLKFVTVLELTQQSETTALPQMKQNLLQSTNDFKDSLKQAKEVANNLPGGELSVQEQDEIIEMLEKLKERKRQQLEAFAGRASSMAGASNTFKSDKMEVDSTASTPSGLPLFPSFLPFTLVLTLIRRTSGEGVTWQSPSAGDVYASGDTIVGQWSAAQSVVSPSFSLCALQAKNVTGPGGGTCGSRVWPTVDQSDGSPRIYLSLPNVSSPSQFYLQLKDDFGNKADSPLFSLNPASPDENTDDSVPATTTSLTAVSTDSIANTKSSGGSSSNTVSSSSTGSPVSSSGKSASRSGNVISHGSSVVSPTASSPTSSTSAVLASDIIPSLPNFDEARMPSPTVAYALPLSVVVSVLLIAGILSVHHRRKLRNECLQEKQAQTAHALSRQSSASGSTSTRTLVDTAPRPYPPSLVGWIRSSSRSTKTEHVPALTGDRSPSIKRQPRRMTREPFYTDTGRRRNPTRVPAGVFRAAVSPVPPAPSKFDLDDELDEDRDLNASVNESVVSRYFHSSPIPPPSPTPPFSPSEVVIRPEMAHVRRCAGAEVNKPLPASPADAELYDAVVHKLSKLDGARGYSRR</sequence>
<evidence type="ECO:0000256" key="5">
    <source>
        <dbReference type="ARBA" id="ARBA00023163"/>
    </source>
</evidence>
<comment type="similarity">
    <text evidence="2">Belongs to the Mediator complex subunit 9 family.</text>
</comment>
<keyword evidence="9" id="KW-0472">Membrane</keyword>
<evidence type="ECO:0000256" key="4">
    <source>
        <dbReference type="ARBA" id="ARBA00023159"/>
    </source>
</evidence>
<feature type="transmembrane region" description="Helical" evidence="9">
    <location>
        <begin position="379"/>
        <end position="398"/>
    </location>
</feature>
<feature type="compositionally biased region" description="Low complexity" evidence="8">
    <location>
        <begin position="301"/>
        <end position="354"/>
    </location>
</feature>
<accession>A0A401G8P1</accession>
<dbReference type="InterPro" id="IPR011425">
    <property type="entry name" value="Med9"/>
</dbReference>
<evidence type="ECO:0000313" key="10">
    <source>
        <dbReference type="EMBL" id="GBE78535.1"/>
    </source>
</evidence>
<evidence type="ECO:0000256" key="6">
    <source>
        <dbReference type="ARBA" id="ARBA00023242"/>
    </source>
</evidence>
<keyword evidence="7" id="KW-0175">Coiled coil</keyword>
<proteinExistence type="inferred from homology"/>
<keyword evidence="3" id="KW-0805">Transcription regulation</keyword>
<protein>
    <submittedName>
        <fullName evidence="10">Uncharacterized protein</fullName>
    </submittedName>
</protein>
<feature type="coiled-coil region" evidence="7">
    <location>
        <begin position="93"/>
        <end position="120"/>
    </location>
</feature>
<feature type="compositionally biased region" description="Polar residues" evidence="8">
    <location>
        <begin position="285"/>
        <end position="300"/>
    </location>
</feature>
<keyword evidence="11" id="KW-1185">Reference proteome</keyword>
<keyword evidence="9" id="KW-1133">Transmembrane helix</keyword>
<evidence type="ECO:0000256" key="3">
    <source>
        <dbReference type="ARBA" id="ARBA00023015"/>
    </source>
</evidence>
<dbReference type="GO" id="GO:0003712">
    <property type="term" value="F:transcription coregulator activity"/>
    <property type="evidence" value="ECO:0007669"/>
    <property type="project" value="InterPro"/>
</dbReference>
<dbReference type="RefSeq" id="XP_027609448.1">
    <property type="nucleotide sequence ID" value="XM_027753647.1"/>
</dbReference>
<comment type="caution">
    <text evidence="10">The sequence shown here is derived from an EMBL/GenBank/DDBJ whole genome shotgun (WGS) entry which is preliminary data.</text>
</comment>
<keyword evidence="9" id="KW-0812">Transmembrane</keyword>
<evidence type="ECO:0000256" key="9">
    <source>
        <dbReference type="SAM" id="Phobius"/>
    </source>
</evidence>
<evidence type="ECO:0000256" key="2">
    <source>
        <dbReference type="ARBA" id="ARBA00008089"/>
    </source>
</evidence>
<feature type="region of interest" description="Disordered" evidence="8">
    <location>
        <begin position="417"/>
        <end position="480"/>
    </location>
</feature>
<evidence type="ECO:0000256" key="7">
    <source>
        <dbReference type="SAM" id="Coils"/>
    </source>
</evidence>
<dbReference type="GO" id="GO:0016592">
    <property type="term" value="C:mediator complex"/>
    <property type="evidence" value="ECO:0007669"/>
    <property type="project" value="InterPro"/>
</dbReference>
<dbReference type="Proteomes" id="UP000287166">
    <property type="component" value="Unassembled WGS sequence"/>
</dbReference>
<dbReference type="AlphaFoldDB" id="A0A401G8P1"/>
<keyword evidence="4" id="KW-0010">Activator</keyword>
<dbReference type="InParanoid" id="A0A401G8P1"/>
<dbReference type="Pfam" id="PF07544">
    <property type="entry name" value="Med9"/>
    <property type="match status" value="1"/>
</dbReference>
<dbReference type="GeneID" id="38775452"/>
<feature type="region of interest" description="Disordered" evidence="8">
    <location>
        <begin position="265"/>
        <end position="354"/>
    </location>
</feature>
<comment type="subcellular location">
    <subcellularLocation>
        <location evidence="1">Nucleus</location>
    </subcellularLocation>
</comment>
<dbReference type="OrthoDB" id="2563275at2759"/>